<protein>
    <submittedName>
        <fullName evidence="2">Uncharacterized protein</fullName>
    </submittedName>
</protein>
<dbReference type="Proteomes" id="UP000664940">
    <property type="component" value="Unassembled WGS sequence"/>
</dbReference>
<dbReference type="AlphaFoldDB" id="A0A834B221"/>
<name>A0A834B221_9CHIR</name>
<proteinExistence type="predicted"/>
<comment type="caution">
    <text evidence="2">The sequence shown here is derived from an EMBL/GenBank/DDBJ whole genome shotgun (WGS) entry which is preliminary data.</text>
</comment>
<dbReference type="EMBL" id="JABVXQ010000003">
    <property type="protein sequence ID" value="KAF6119675.1"/>
    <property type="molecule type" value="Genomic_DNA"/>
</dbReference>
<evidence type="ECO:0000313" key="2">
    <source>
        <dbReference type="EMBL" id="KAF6119675.1"/>
    </source>
</evidence>
<feature type="region of interest" description="Disordered" evidence="1">
    <location>
        <begin position="1"/>
        <end position="35"/>
    </location>
</feature>
<accession>A0A834B221</accession>
<evidence type="ECO:0000313" key="3">
    <source>
        <dbReference type="Proteomes" id="UP000664940"/>
    </source>
</evidence>
<evidence type="ECO:0000256" key="1">
    <source>
        <dbReference type="SAM" id="MobiDB-lite"/>
    </source>
</evidence>
<feature type="compositionally biased region" description="Basic residues" evidence="1">
    <location>
        <begin position="1"/>
        <end position="12"/>
    </location>
</feature>
<organism evidence="2 3">
    <name type="scientific">Phyllostomus discolor</name>
    <name type="common">pale spear-nosed bat</name>
    <dbReference type="NCBI Taxonomy" id="89673"/>
    <lineage>
        <taxon>Eukaryota</taxon>
        <taxon>Metazoa</taxon>
        <taxon>Chordata</taxon>
        <taxon>Craniata</taxon>
        <taxon>Vertebrata</taxon>
        <taxon>Euteleostomi</taxon>
        <taxon>Mammalia</taxon>
        <taxon>Eutheria</taxon>
        <taxon>Laurasiatheria</taxon>
        <taxon>Chiroptera</taxon>
        <taxon>Yangochiroptera</taxon>
        <taxon>Phyllostomidae</taxon>
        <taxon>Phyllostominae</taxon>
        <taxon>Phyllostomus</taxon>
    </lineage>
</organism>
<reference evidence="2 3" key="1">
    <citation type="journal article" date="2020" name="Nature">
        <title>Six reference-quality genomes reveal evolution of bat adaptations.</title>
        <authorList>
            <person name="Jebb D."/>
            <person name="Huang Z."/>
            <person name="Pippel M."/>
            <person name="Hughes G.M."/>
            <person name="Lavrichenko K."/>
            <person name="Devanna P."/>
            <person name="Winkler S."/>
            <person name="Jermiin L.S."/>
            <person name="Skirmuntt E.C."/>
            <person name="Katzourakis A."/>
            <person name="Burkitt-Gray L."/>
            <person name="Ray D.A."/>
            <person name="Sullivan K.A.M."/>
            <person name="Roscito J.G."/>
            <person name="Kirilenko B.M."/>
            <person name="Davalos L.M."/>
            <person name="Corthals A.P."/>
            <person name="Power M.L."/>
            <person name="Jones G."/>
            <person name="Ransome R.D."/>
            <person name="Dechmann D.K.N."/>
            <person name="Locatelli A.G."/>
            <person name="Puechmaille S.J."/>
            <person name="Fedrigo O."/>
            <person name="Jarvis E.D."/>
            <person name="Hiller M."/>
            <person name="Vernes S.C."/>
            <person name="Myers E.W."/>
            <person name="Teeling E.C."/>
        </authorList>
    </citation>
    <scope>NUCLEOTIDE SEQUENCE [LARGE SCALE GENOMIC DNA]</scope>
    <source>
        <strain evidence="2">Bat1K_MPI-CBG_1</strain>
    </source>
</reference>
<gene>
    <name evidence="2" type="ORF">HJG60_010125</name>
</gene>
<sequence>MVSHSPSKHSRSTRNNVPEVRSAHQANPPPPIAPSFSTALSRKIVSCSSAVATAGREGVDSAFSLRTRGSRYKILLNRTHLHTGARASRAEWREGPEAARAPGASIVLLRGEAPRRGKRGGQRETGAGTAYYGLRHINKRLLDGGGGEGGVAGWERRKG</sequence>